<gene>
    <name evidence="1" type="ORF">PC110_g9468</name>
</gene>
<dbReference type="AlphaFoldDB" id="A0A329SDX2"/>
<dbReference type="EMBL" id="MJFZ01000209">
    <property type="protein sequence ID" value="RAW34196.1"/>
    <property type="molecule type" value="Genomic_DNA"/>
</dbReference>
<sequence length="45" mass="5589">MKMHLIPTPTPEKIFLKELKERLKWMALQLMQQEFRDEFGRKQEN</sequence>
<evidence type="ECO:0000313" key="2">
    <source>
        <dbReference type="Proteomes" id="UP000251314"/>
    </source>
</evidence>
<keyword evidence="2" id="KW-1185">Reference proteome</keyword>
<dbReference type="Proteomes" id="UP000251314">
    <property type="component" value="Unassembled WGS sequence"/>
</dbReference>
<accession>A0A329SDX2</accession>
<dbReference type="VEuPathDB" id="FungiDB:PC110_g9468"/>
<proteinExistence type="predicted"/>
<organism evidence="1 2">
    <name type="scientific">Phytophthora cactorum</name>
    <dbReference type="NCBI Taxonomy" id="29920"/>
    <lineage>
        <taxon>Eukaryota</taxon>
        <taxon>Sar</taxon>
        <taxon>Stramenopiles</taxon>
        <taxon>Oomycota</taxon>
        <taxon>Peronosporomycetes</taxon>
        <taxon>Peronosporales</taxon>
        <taxon>Peronosporaceae</taxon>
        <taxon>Phytophthora</taxon>
    </lineage>
</organism>
<comment type="caution">
    <text evidence="1">The sequence shown here is derived from an EMBL/GenBank/DDBJ whole genome shotgun (WGS) entry which is preliminary data.</text>
</comment>
<protein>
    <submittedName>
        <fullName evidence="1">Uncharacterized protein</fullName>
    </submittedName>
</protein>
<evidence type="ECO:0000313" key="1">
    <source>
        <dbReference type="EMBL" id="RAW34196.1"/>
    </source>
</evidence>
<reference evidence="1 2" key="1">
    <citation type="submission" date="2018-01" db="EMBL/GenBank/DDBJ databases">
        <title>Draft genome of the strawberry crown rot pathogen Phytophthora cactorum.</title>
        <authorList>
            <person name="Armitage A.D."/>
            <person name="Lysoe E."/>
            <person name="Nellist C.F."/>
            <person name="Harrison R.J."/>
            <person name="Brurberg M.B."/>
        </authorList>
    </citation>
    <scope>NUCLEOTIDE SEQUENCE [LARGE SCALE GENOMIC DNA]</scope>
    <source>
        <strain evidence="1 2">10300</strain>
    </source>
</reference>
<name>A0A329SDX2_9STRA</name>